<evidence type="ECO:0000313" key="3">
    <source>
        <dbReference type="Proteomes" id="UP000439522"/>
    </source>
</evidence>
<keyword evidence="3" id="KW-1185">Reference proteome</keyword>
<feature type="region of interest" description="Disordered" evidence="1">
    <location>
        <begin position="1"/>
        <end position="47"/>
    </location>
</feature>
<comment type="caution">
    <text evidence="2">The sequence shown here is derived from an EMBL/GenBank/DDBJ whole genome shotgun (WGS) entry which is preliminary data.</text>
</comment>
<dbReference type="Proteomes" id="UP000439522">
    <property type="component" value="Unassembled WGS sequence"/>
</dbReference>
<reference evidence="2 3" key="1">
    <citation type="submission" date="2019-12" db="EMBL/GenBank/DDBJ databases">
        <title>Genomic-based taxomic classification of the family Erythrobacteraceae.</title>
        <authorList>
            <person name="Xu L."/>
        </authorList>
    </citation>
    <scope>NUCLEOTIDE SEQUENCE [LARGE SCALE GENOMIC DNA]</scope>
    <source>
        <strain evidence="2 3">100921-2</strain>
    </source>
</reference>
<name>A0A6I4TC16_9SPHN</name>
<evidence type="ECO:0000256" key="1">
    <source>
        <dbReference type="SAM" id="MobiDB-lite"/>
    </source>
</evidence>
<dbReference type="EMBL" id="WTZA01000001">
    <property type="protein sequence ID" value="MXO74792.1"/>
    <property type="molecule type" value="Genomic_DNA"/>
</dbReference>
<accession>A0A6I4TC16</accession>
<evidence type="ECO:0000313" key="2">
    <source>
        <dbReference type="EMBL" id="MXO74792.1"/>
    </source>
</evidence>
<dbReference type="AlphaFoldDB" id="A0A6I4TC16"/>
<gene>
    <name evidence="2" type="ORF">GRI40_06105</name>
</gene>
<proteinExistence type="predicted"/>
<sequence>MDVRLPTDSRGSTHHASSPLKGNDHEADDFLVDVGSGDGGRMRSGAE</sequence>
<organism evidence="2 3">
    <name type="scientific">Tsuneonella aeria</name>
    <dbReference type="NCBI Taxonomy" id="1837929"/>
    <lineage>
        <taxon>Bacteria</taxon>
        <taxon>Pseudomonadati</taxon>
        <taxon>Pseudomonadota</taxon>
        <taxon>Alphaproteobacteria</taxon>
        <taxon>Sphingomonadales</taxon>
        <taxon>Erythrobacteraceae</taxon>
        <taxon>Tsuneonella</taxon>
    </lineage>
</organism>
<protein>
    <submittedName>
        <fullName evidence="2">Uncharacterized protein</fullName>
    </submittedName>
</protein>